<sequence length="202" mass="22674">MSNSVSYPVFRTSDPAAALGTARRLLALGEREYAQVSVDAELCTIAEVLRIRRALPDAWFRTENDDFWAREPAERAELRFEFHASELSEDTDDLVSLLPLWASMLDRPVGSVEDRFTTLVDANYGSIRWDQVIWPEVPERGYGGRVEHDGVTLVFNCDATEANREVSTHTVYVSVHRTPGAQQYAAWLAEQIGQAVIGPPYT</sequence>
<gene>
    <name evidence="1" type="ORF">AB5J54_40635</name>
</gene>
<proteinExistence type="predicted"/>
<name>A0AB39T9K4_9ACTN</name>
<evidence type="ECO:0000313" key="1">
    <source>
        <dbReference type="EMBL" id="XDQ76441.1"/>
    </source>
</evidence>
<accession>A0AB39T9K4</accession>
<reference evidence="1" key="1">
    <citation type="submission" date="2024-07" db="EMBL/GenBank/DDBJ databases">
        <authorList>
            <person name="Yu S.T."/>
        </authorList>
    </citation>
    <scope>NUCLEOTIDE SEQUENCE</scope>
    <source>
        <strain evidence="1">R44</strain>
    </source>
</reference>
<organism evidence="1">
    <name type="scientific">Streptomyces sp. R44</name>
    <dbReference type="NCBI Taxonomy" id="3238633"/>
    <lineage>
        <taxon>Bacteria</taxon>
        <taxon>Bacillati</taxon>
        <taxon>Actinomycetota</taxon>
        <taxon>Actinomycetes</taxon>
        <taxon>Kitasatosporales</taxon>
        <taxon>Streptomycetaceae</taxon>
        <taxon>Streptomyces</taxon>
    </lineage>
</organism>
<dbReference type="EMBL" id="CP163444">
    <property type="protein sequence ID" value="XDQ76441.1"/>
    <property type="molecule type" value="Genomic_DNA"/>
</dbReference>
<dbReference type="AlphaFoldDB" id="A0AB39T9K4"/>
<dbReference type="RefSeq" id="WP_369149055.1">
    <property type="nucleotide sequence ID" value="NZ_CP163444.1"/>
</dbReference>
<protein>
    <submittedName>
        <fullName evidence="1">Uncharacterized protein</fullName>
    </submittedName>
</protein>